<gene>
    <name evidence="9" type="ORF">NDU88_007833</name>
</gene>
<dbReference type="SUPFAM" id="SSF46689">
    <property type="entry name" value="Homeodomain-like"/>
    <property type="match status" value="1"/>
</dbReference>
<dbReference type="GO" id="GO:0030154">
    <property type="term" value="P:cell differentiation"/>
    <property type="evidence" value="ECO:0007669"/>
    <property type="project" value="TreeGrafter"/>
</dbReference>
<dbReference type="InterPro" id="IPR017970">
    <property type="entry name" value="Homeobox_CS"/>
</dbReference>
<sequence length="370" mass="41342">MSVYPHRAPGVRLRIKGRVSQGRSFSPLPPQIDLVGHSAADMARAPFSIEWLSQSSRCPPSTTDLPVHRANPYDQTQGLSALYGHLRLAPQQHQQAQMTPKSSTSGGVDSGYESEAGRSDCVSPQDKESRRCPSVSPAPDSRLLPSEWLRDQELHCQSALNCASQEDSRLCPADCAPQPEEEDRSLYPEDSDSQEEDSGVCHEEEGSPLRSRDCATTKEEDSRLARRIRTAFSSEQINSLEKTFKRQKYLSAQERRRLAAKLQLSEVQLKTWFQNRRMKLKRQLQDMQPDPYATAPFYNAVPYGQPAYAPFFQYASAGQLPLAHAAAGMAYTSMVPSSLYPMDPYKTYAQPQPMLQAPAGYSEPPAFAYY</sequence>
<protein>
    <recommendedName>
        <fullName evidence="8">Homeobox domain-containing protein</fullName>
    </recommendedName>
</protein>
<dbReference type="Pfam" id="PF00046">
    <property type="entry name" value="Homeodomain"/>
    <property type="match status" value="1"/>
</dbReference>
<dbReference type="Proteomes" id="UP001066276">
    <property type="component" value="Chromosome 6"/>
</dbReference>
<organism evidence="9 10">
    <name type="scientific">Pleurodeles waltl</name>
    <name type="common">Iberian ribbed newt</name>
    <dbReference type="NCBI Taxonomy" id="8319"/>
    <lineage>
        <taxon>Eukaryota</taxon>
        <taxon>Metazoa</taxon>
        <taxon>Chordata</taxon>
        <taxon>Craniata</taxon>
        <taxon>Vertebrata</taxon>
        <taxon>Euteleostomi</taxon>
        <taxon>Amphibia</taxon>
        <taxon>Batrachia</taxon>
        <taxon>Caudata</taxon>
        <taxon>Salamandroidea</taxon>
        <taxon>Salamandridae</taxon>
        <taxon>Pleurodelinae</taxon>
        <taxon>Pleurodeles</taxon>
    </lineage>
</organism>
<dbReference type="PRINTS" id="PR00024">
    <property type="entry name" value="HOMEOBOX"/>
</dbReference>
<name>A0AAV7QN00_PLEWA</name>
<feature type="compositionally biased region" description="Acidic residues" evidence="7">
    <location>
        <begin position="179"/>
        <end position="198"/>
    </location>
</feature>
<accession>A0AAV7QN00</accession>
<feature type="domain" description="Homeobox" evidence="8">
    <location>
        <begin position="223"/>
        <end position="283"/>
    </location>
</feature>
<dbReference type="PANTHER" id="PTHR24340:SF112">
    <property type="entry name" value="VENT HOMEOBOX"/>
    <property type="match status" value="1"/>
</dbReference>
<dbReference type="InterPro" id="IPR050394">
    <property type="entry name" value="Homeobox_NK-like"/>
</dbReference>
<dbReference type="PROSITE" id="PS00027">
    <property type="entry name" value="HOMEOBOX_1"/>
    <property type="match status" value="1"/>
</dbReference>
<keyword evidence="10" id="KW-1185">Reference proteome</keyword>
<dbReference type="SMART" id="SM00389">
    <property type="entry name" value="HOX"/>
    <property type="match status" value="1"/>
</dbReference>
<evidence type="ECO:0000259" key="8">
    <source>
        <dbReference type="PROSITE" id="PS50071"/>
    </source>
</evidence>
<dbReference type="AlphaFoldDB" id="A0AAV7QN00"/>
<feature type="compositionally biased region" description="Polar residues" evidence="7">
    <location>
        <begin position="91"/>
        <end position="107"/>
    </location>
</feature>
<feature type="region of interest" description="Disordered" evidence="7">
    <location>
        <begin position="90"/>
        <end position="144"/>
    </location>
</feature>
<comment type="subcellular location">
    <subcellularLocation>
        <location evidence="1 5 6">Nucleus</location>
    </subcellularLocation>
</comment>
<evidence type="ECO:0000256" key="5">
    <source>
        <dbReference type="PROSITE-ProRule" id="PRU00108"/>
    </source>
</evidence>
<evidence type="ECO:0000256" key="3">
    <source>
        <dbReference type="ARBA" id="ARBA00023155"/>
    </source>
</evidence>
<keyword evidence="4 5" id="KW-0539">Nucleus</keyword>
<evidence type="ECO:0000256" key="6">
    <source>
        <dbReference type="RuleBase" id="RU000682"/>
    </source>
</evidence>
<dbReference type="EMBL" id="JANPWB010000010">
    <property type="protein sequence ID" value="KAJ1141503.1"/>
    <property type="molecule type" value="Genomic_DNA"/>
</dbReference>
<keyword evidence="2 5" id="KW-0238">DNA-binding</keyword>
<keyword evidence="3 5" id="KW-0371">Homeobox</keyword>
<dbReference type="InterPro" id="IPR009057">
    <property type="entry name" value="Homeodomain-like_sf"/>
</dbReference>
<proteinExistence type="predicted"/>
<dbReference type="InterPro" id="IPR020479">
    <property type="entry name" value="HD_metazoa"/>
</dbReference>
<feature type="compositionally biased region" description="Basic and acidic residues" evidence="7">
    <location>
        <begin position="199"/>
        <end position="220"/>
    </location>
</feature>
<dbReference type="CDD" id="cd00086">
    <property type="entry name" value="homeodomain"/>
    <property type="match status" value="1"/>
</dbReference>
<reference evidence="9" key="1">
    <citation type="journal article" date="2022" name="bioRxiv">
        <title>Sequencing and chromosome-scale assembly of the giantPleurodeles waltlgenome.</title>
        <authorList>
            <person name="Brown T."/>
            <person name="Elewa A."/>
            <person name="Iarovenko S."/>
            <person name="Subramanian E."/>
            <person name="Araus A.J."/>
            <person name="Petzold A."/>
            <person name="Susuki M."/>
            <person name="Suzuki K.-i.T."/>
            <person name="Hayashi T."/>
            <person name="Toyoda A."/>
            <person name="Oliveira C."/>
            <person name="Osipova E."/>
            <person name="Leigh N.D."/>
            <person name="Simon A."/>
            <person name="Yun M.H."/>
        </authorList>
    </citation>
    <scope>NUCLEOTIDE SEQUENCE</scope>
    <source>
        <strain evidence="9">20211129_DDA</strain>
        <tissue evidence="9">Liver</tissue>
    </source>
</reference>
<dbReference type="PROSITE" id="PS50071">
    <property type="entry name" value="HOMEOBOX_2"/>
    <property type="match status" value="1"/>
</dbReference>
<evidence type="ECO:0000256" key="4">
    <source>
        <dbReference type="ARBA" id="ARBA00023242"/>
    </source>
</evidence>
<dbReference type="GO" id="GO:0000978">
    <property type="term" value="F:RNA polymerase II cis-regulatory region sequence-specific DNA binding"/>
    <property type="evidence" value="ECO:0007669"/>
    <property type="project" value="TreeGrafter"/>
</dbReference>
<evidence type="ECO:0000256" key="1">
    <source>
        <dbReference type="ARBA" id="ARBA00004123"/>
    </source>
</evidence>
<evidence type="ECO:0000313" key="9">
    <source>
        <dbReference type="EMBL" id="KAJ1141503.1"/>
    </source>
</evidence>
<dbReference type="GO" id="GO:0000981">
    <property type="term" value="F:DNA-binding transcription factor activity, RNA polymerase II-specific"/>
    <property type="evidence" value="ECO:0007669"/>
    <property type="project" value="InterPro"/>
</dbReference>
<dbReference type="GO" id="GO:0005634">
    <property type="term" value="C:nucleus"/>
    <property type="evidence" value="ECO:0007669"/>
    <property type="project" value="UniProtKB-SubCell"/>
</dbReference>
<evidence type="ECO:0000313" key="10">
    <source>
        <dbReference type="Proteomes" id="UP001066276"/>
    </source>
</evidence>
<dbReference type="InterPro" id="IPR001356">
    <property type="entry name" value="HD"/>
</dbReference>
<evidence type="ECO:0000256" key="7">
    <source>
        <dbReference type="SAM" id="MobiDB-lite"/>
    </source>
</evidence>
<dbReference type="PANTHER" id="PTHR24340">
    <property type="entry name" value="HOMEOBOX PROTEIN NKX"/>
    <property type="match status" value="1"/>
</dbReference>
<comment type="caution">
    <text evidence="9">The sequence shown here is derived from an EMBL/GenBank/DDBJ whole genome shotgun (WGS) entry which is preliminary data.</text>
</comment>
<evidence type="ECO:0000256" key="2">
    <source>
        <dbReference type="ARBA" id="ARBA00023125"/>
    </source>
</evidence>
<dbReference type="Gene3D" id="1.10.10.60">
    <property type="entry name" value="Homeodomain-like"/>
    <property type="match status" value="1"/>
</dbReference>
<feature type="region of interest" description="Disordered" evidence="7">
    <location>
        <begin position="169"/>
        <end position="220"/>
    </location>
</feature>
<feature type="DNA-binding region" description="Homeobox" evidence="5">
    <location>
        <begin position="225"/>
        <end position="284"/>
    </location>
</feature>